<keyword evidence="2" id="KW-1185">Reference proteome</keyword>
<reference evidence="1" key="1">
    <citation type="submission" date="2020-05" db="EMBL/GenBank/DDBJ databases">
        <title>Large-scale comparative analyses of tick genomes elucidate their genetic diversity and vector capacities.</title>
        <authorList>
            <person name="Jia N."/>
            <person name="Wang J."/>
            <person name="Shi W."/>
            <person name="Du L."/>
            <person name="Sun Y."/>
            <person name="Zhan W."/>
            <person name="Jiang J."/>
            <person name="Wang Q."/>
            <person name="Zhang B."/>
            <person name="Ji P."/>
            <person name="Sakyi L.B."/>
            <person name="Cui X."/>
            <person name="Yuan T."/>
            <person name="Jiang B."/>
            <person name="Yang W."/>
            <person name="Lam T.T.-Y."/>
            <person name="Chang Q."/>
            <person name="Ding S."/>
            <person name="Wang X."/>
            <person name="Zhu J."/>
            <person name="Ruan X."/>
            <person name="Zhao L."/>
            <person name="Wei J."/>
            <person name="Que T."/>
            <person name="Du C."/>
            <person name="Cheng J."/>
            <person name="Dai P."/>
            <person name="Han X."/>
            <person name="Huang E."/>
            <person name="Gao Y."/>
            <person name="Liu J."/>
            <person name="Shao H."/>
            <person name="Ye R."/>
            <person name="Li L."/>
            <person name="Wei W."/>
            <person name="Wang X."/>
            <person name="Wang C."/>
            <person name="Yang T."/>
            <person name="Huo Q."/>
            <person name="Li W."/>
            <person name="Guo W."/>
            <person name="Chen H."/>
            <person name="Zhou L."/>
            <person name="Ni X."/>
            <person name="Tian J."/>
            <person name="Zhou Y."/>
            <person name="Sheng Y."/>
            <person name="Liu T."/>
            <person name="Pan Y."/>
            <person name="Xia L."/>
            <person name="Li J."/>
            <person name="Zhao F."/>
            <person name="Cao W."/>
        </authorList>
    </citation>
    <scope>NUCLEOTIDE SEQUENCE</scope>
    <source>
        <strain evidence="1">Dsil-2018</strain>
    </source>
</reference>
<evidence type="ECO:0000313" key="2">
    <source>
        <dbReference type="Proteomes" id="UP000821865"/>
    </source>
</evidence>
<protein>
    <submittedName>
        <fullName evidence="1">Uncharacterized protein</fullName>
    </submittedName>
</protein>
<evidence type="ECO:0000313" key="1">
    <source>
        <dbReference type="EMBL" id="KAH7940905.1"/>
    </source>
</evidence>
<gene>
    <name evidence="1" type="ORF">HPB49_007748</name>
</gene>
<sequence length="108" mass="12385">MALVEAAANIDIEDTDSELWAAFAIFQASVQQQRMQQLCIIVKLEELGADRNRTRRRSRTLFLAAAALSSGERLVWANPREVSWYEATLPHLPDSKFRENFQMNPLHL</sequence>
<comment type="caution">
    <text evidence="1">The sequence shown here is derived from an EMBL/GenBank/DDBJ whole genome shotgun (WGS) entry which is preliminary data.</text>
</comment>
<accession>A0ACB8CDS0</accession>
<name>A0ACB8CDS0_DERSI</name>
<dbReference type="Proteomes" id="UP000821865">
    <property type="component" value="Chromosome 7"/>
</dbReference>
<dbReference type="EMBL" id="CM023476">
    <property type="protein sequence ID" value="KAH7940905.1"/>
    <property type="molecule type" value="Genomic_DNA"/>
</dbReference>
<organism evidence="1 2">
    <name type="scientific">Dermacentor silvarum</name>
    <name type="common">Tick</name>
    <dbReference type="NCBI Taxonomy" id="543639"/>
    <lineage>
        <taxon>Eukaryota</taxon>
        <taxon>Metazoa</taxon>
        <taxon>Ecdysozoa</taxon>
        <taxon>Arthropoda</taxon>
        <taxon>Chelicerata</taxon>
        <taxon>Arachnida</taxon>
        <taxon>Acari</taxon>
        <taxon>Parasitiformes</taxon>
        <taxon>Ixodida</taxon>
        <taxon>Ixodoidea</taxon>
        <taxon>Ixodidae</taxon>
        <taxon>Rhipicephalinae</taxon>
        <taxon>Dermacentor</taxon>
    </lineage>
</organism>
<proteinExistence type="predicted"/>